<dbReference type="RefSeq" id="WP_270110466.1">
    <property type="nucleotide sequence ID" value="NZ_JAPZVP010000009.1"/>
</dbReference>
<gene>
    <name evidence="4" type="ORF">O1R50_12865</name>
</gene>
<reference evidence="4" key="1">
    <citation type="submission" date="2022-12" db="EMBL/GenBank/DDBJ databases">
        <title>Gycomyces niveus sp.nov.,a novel actinomycete isolated from soil in Shouguan.</title>
        <authorList>
            <person name="Yang X."/>
        </authorList>
    </citation>
    <scope>NUCLEOTIDE SEQUENCE</scope>
    <source>
        <strain evidence="4">NEAU-A15</strain>
    </source>
</reference>
<proteinExistence type="predicted"/>
<dbReference type="InterPro" id="IPR029050">
    <property type="entry name" value="Immunoprotect_excell_Ig-like"/>
</dbReference>
<protein>
    <recommendedName>
        <fullName evidence="6">DUF4352 domain-containing protein</fullName>
    </recommendedName>
</protein>
<dbReference type="Proteomes" id="UP001146067">
    <property type="component" value="Unassembled WGS sequence"/>
</dbReference>
<feature type="signal peptide" evidence="3">
    <location>
        <begin position="1"/>
        <end position="30"/>
    </location>
</feature>
<evidence type="ECO:0000256" key="1">
    <source>
        <dbReference type="ARBA" id="ARBA00022729"/>
    </source>
</evidence>
<keyword evidence="5" id="KW-1185">Reference proteome</keyword>
<evidence type="ECO:0008006" key="6">
    <source>
        <dbReference type="Google" id="ProtNLM"/>
    </source>
</evidence>
<feature type="chain" id="PRO_5040934565" description="DUF4352 domain-containing protein" evidence="3">
    <location>
        <begin position="31"/>
        <end position="203"/>
    </location>
</feature>
<comment type="caution">
    <text evidence="4">The sequence shown here is derived from an EMBL/GenBank/DDBJ whole genome shotgun (WGS) entry which is preliminary data.</text>
</comment>
<evidence type="ECO:0000313" key="4">
    <source>
        <dbReference type="EMBL" id="MDA1360521.1"/>
    </source>
</evidence>
<organism evidence="4 5">
    <name type="scientific">Glycomyces luteolus</name>
    <dbReference type="NCBI Taxonomy" id="2670330"/>
    <lineage>
        <taxon>Bacteria</taxon>
        <taxon>Bacillati</taxon>
        <taxon>Actinomycetota</taxon>
        <taxon>Actinomycetes</taxon>
        <taxon>Glycomycetales</taxon>
        <taxon>Glycomycetaceae</taxon>
        <taxon>Glycomyces</taxon>
    </lineage>
</organism>
<evidence type="ECO:0000256" key="2">
    <source>
        <dbReference type="SAM" id="MobiDB-lite"/>
    </source>
</evidence>
<dbReference type="AlphaFoldDB" id="A0A9X3SQT3"/>
<name>A0A9X3SQT3_9ACTN</name>
<accession>A0A9X3SQT3</accession>
<evidence type="ECO:0000313" key="5">
    <source>
        <dbReference type="Proteomes" id="UP001146067"/>
    </source>
</evidence>
<feature type="compositionally biased region" description="Low complexity" evidence="2">
    <location>
        <begin position="39"/>
        <end position="50"/>
    </location>
</feature>
<feature type="region of interest" description="Disordered" evidence="2">
    <location>
        <begin position="32"/>
        <end position="70"/>
    </location>
</feature>
<dbReference type="EMBL" id="JAPZVP010000009">
    <property type="protein sequence ID" value="MDA1360521.1"/>
    <property type="molecule type" value="Genomic_DNA"/>
</dbReference>
<sequence>MNLEFPEISKRLLAASGAGLIALAALSACGAEDTGSGDTSNTADEAATEAAAEEEAASTGDGTSPDAPLAAGSTIEVADWSVTAPEATLDATDAILAADEFNAAPADGFQQSLITLEGTYNGTETGSLWLDVTFGVWADGTFYDSIDCMNTVENEITLVPDVSSGATSTGSACVEVPADAESYLLYFEDVLSMDGTQYFVEIG</sequence>
<dbReference type="Gene3D" id="2.60.40.1240">
    <property type="match status" value="1"/>
</dbReference>
<keyword evidence="1 3" id="KW-0732">Signal</keyword>
<evidence type="ECO:0000256" key="3">
    <source>
        <dbReference type="SAM" id="SignalP"/>
    </source>
</evidence>